<gene>
    <name evidence="2" type="ORF">T02_13308</name>
</gene>
<proteinExistence type="predicted"/>
<dbReference type="OrthoDB" id="10432758at2759"/>
<dbReference type="Proteomes" id="UP000054721">
    <property type="component" value="Unassembled WGS sequence"/>
</dbReference>
<keyword evidence="1" id="KW-0732">Signal</keyword>
<dbReference type="AlphaFoldDB" id="A0A0V1LF37"/>
<evidence type="ECO:0000313" key="3">
    <source>
        <dbReference type="Proteomes" id="UP000054721"/>
    </source>
</evidence>
<feature type="chain" id="PRO_5006881751" description="Secreted protein" evidence="1">
    <location>
        <begin position="20"/>
        <end position="146"/>
    </location>
</feature>
<accession>A0A0V1LF37</accession>
<keyword evidence="3" id="KW-1185">Reference proteome</keyword>
<evidence type="ECO:0000256" key="1">
    <source>
        <dbReference type="SAM" id="SignalP"/>
    </source>
</evidence>
<evidence type="ECO:0008006" key="4">
    <source>
        <dbReference type="Google" id="ProtNLM"/>
    </source>
</evidence>
<protein>
    <recommendedName>
        <fullName evidence="4">Secreted protein</fullName>
    </recommendedName>
</protein>
<feature type="signal peptide" evidence="1">
    <location>
        <begin position="1"/>
        <end position="19"/>
    </location>
</feature>
<name>A0A0V1LF37_9BILA</name>
<organism evidence="2 3">
    <name type="scientific">Trichinella nativa</name>
    <dbReference type="NCBI Taxonomy" id="6335"/>
    <lineage>
        <taxon>Eukaryota</taxon>
        <taxon>Metazoa</taxon>
        <taxon>Ecdysozoa</taxon>
        <taxon>Nematoda</taxon>
        <taxon>Enoplea</taxon>
        <taxon>Dorylaimia</taxon>
        <taxon>Trichinellida</taxon>
        <taxon>Trichinellidae</taxon>
        <taxon>Trichinella</taxon>
    </lineage>
</organism>
<sequence length="146" mass="16087">MRFAVGWGIVTLLSTVGRSRVRIKNCPSRGECQALGAVHSSFQWTGVQVTVVELHHWHHSPPNVGQLRSAGCVTCGIKCHAHLSTPAGREQSNRNLGALVRRQIPLSHSTIRTPTIRNIIDDIQQADRGASELKINQTQNGELFRP</sequence>
<dbReference type="EMBL" id="JYDW01000062">
    <property type="protein sequence ID" value="KRZ58137.1"/>
    <property type="molecule type" value="Genomic_DNA"/>
</dbReference>
<evidence type="ECO:0000313" key="2">
    <source>
        <dbReference type="EMBL" id="KRZ58137.1"/>
    </source>
</evidence>
<reference evidence="2 3" key="1">
    <citation type="submission" date="2015-05" db="EMBL/GenBank/DDBJ databases">
        <title>Evolution of Trichinella species and genotypes.</title>
        <authorList>
            <person name="Korhonen P.K."/>
            <person name="Edoardo P."/>
            <person name="Giuseppe L.R."/>
            <person name="Gasser R.B."/>
        </authorList>
    </citation>
    <scope>NUCLEOTIDE SEQUENCE [LARGE SCALE GENOMIC DNA]</scope>
    <source>
        <strain evidence="2">ISS10</strain>
    </source>
</reference>
<comment type="caution">
    <text evidence="2">The sequence shown here is derived from an EMBL/GenBank/DDBJ whole genome shotgun (WGS) entry which is preliminary data.</text>
</comment>